<accession>A0A3M7P3V7</accession>
<feature type="non-terminal residue" evidence="1">
    <location>
        <position position="287"/>
    </location>
</feature>
<protein>
    <submittedName>
        <fullName evidence="1">Uncharacterized protein</fullName>
    </submittedName>
</protein>
<dbReference type="Gene3D" id="2.130.10.10">
    <property type="entry name" value="YVTN repeat-like/Quinoprotein amine dehydrogenase"/>
    <property type="match status" value="1"/>
</dbReference>
<dbReference type="Proteomes" id="UP000276133">
    <property type="component" value="Unassembled WGS sequence"/>
</dbReference>
<feature type="non-terminal residue" evidence="1">
    <location>
        <position position="1"/>
    </location>
</feature>
<dbReference type="SMART" id="SM00320">
    <property type="entry name" value="WD40"/>
    <property type="match status" value="3"/>
</dbReference>
<dbReference type="OrthoDB" id="10237255at2759"/>
<dbReference type="PANTHER" id="PTHR44163:SF1">
    <property type="entry name" value="U3 SMALL NUCLEOLAR RNA-ASSOCIATED PROTEIN 4 HOMOLOG"/>
    <property type="match status" value="1"/>
</dbReference>
<dbReference type="InterPro" id="IPR046351">
    <property type="entry name" value="UTP4"/>
</dbReference>
<dbReference type="InterPro" id="IPR015943">
    <property type="entry name" value="WD40/YVTN_repeat-like_dom_sf"/>
</dbReference>
<dbReference type="GO" id="GO:0000462">
    <property type="term" value="P:maturation of SSU-rRNA from tricistronic rRNA transcript (SSU-rRNA, 5.8S rRNA, LSU-rRNA)"/>
    <property type="evidence" value="ECO:0007669"/>
    <property type="project" value="InterPro"/>
</dbReference>
<gene>
    <name evidence="1" type="ORF">BpHYR1_011850</name>
</gene>
<dbReference type="PANTHER" id="PTHR44163">
    <property type="entry name" value="U3 SMALL NUCLEOLAR RNA-ASSOCIATED PROTEIN 4 HOMOLOG"/>
    <property type="match status" value="1"/>
</dbReference>
<dbReference type="EMBL" id="REGN01013613">
    <property type="protein sequence ID" value="RMZ93703.1"/>
    <property type="molecule type" value="Genomic_DNA"/>
</dbReference>
<evidence type="ECO:0000313" key="1">
    <source>
        <dbReference type="EMBL" id="RMZ93703.1"/>
    </source>
</evidence>
<keyword evidence="2" id="KW-1185">Reference proteome</keyword>
<comment type="caution">
    <text evidence="1">The sequence shown here is derived from an EMBL/GenBank/DDBJ whole genome shotgun (WGS) entry which is preliminary data.</text>
</comment>
<dbReference type="InterPro" id="IPR001680">
    <property type="entry name" value="WD40_rpt"/>
</dbReference>
<proteinExistence type="predicted"/>
<dbReference type="SUPFAM" id="SSF50978">
    <property type="entry name" value="WD40 repeat-like"/>
    <property type="match status" value="1"/>
</dbReference>
<name>A0A3M7P3V7_BRAPC</name>
<dbReference type="GO" id="GO:0030686">
    <property type="term" value="C:90S preribosome"/>
    <property type="evidence" value="ECO:0007669"/>
    <property type="project" value="InterPro"/>
</dbReference>
<evidence type="ECO:0000313" key="2">
    <source>
        <dbReference type="Proteomes" id="UP000276133"/>
    </source>
</evidence>
<reference evidence="1 2" key="1">
    <citation type="journal article" date="2018" name="Sci. Rep.">
        <title>Genomic signatures of local adaptation to the degree of environmental predictability in rotifers.</title>
        <authorList>
            <person name="Franch-Gras L."/>
            <person name="Hahn C."/>
            <person name="Garcia-Roger E.M."/>
            <person name="Carmona M.J."/>
            <person name="Serra M."/>
            <person name="Gomez A."/>
        </authorList>
    </citation>
    <scope>NUCLEOTIDE SEQUENCE [LARGE SCALE GENOMIC DNA]</scope>
    <source>
        <strain evidence="1">HYR1</strain>
    </source>
</reference>
<dbReference type="GO" id="GO:0034455">
    <property type="term" value="C:t-UTP complex"/>
    <property type="evidence" value="ECO:0007669"/>
    <property type="project" value="TreeGrafter"/>
</dbReference>
<dbReference type="GO" id="GO:0032040">
    <property type="term" value="C:small-subunit processome"/>
    <property type="evidence" value="ECO:0007669"/>
    <property type="project" value="TreeGrafter"/>
</dbReference>
<dbReference type="InterPro" id="IPR036322">
    <property type="entry name" value="WD40_repeat_dom_sf"/>
</dbReference>
<dbReference type="AlphaFoldDB" id="A0A3M7P3V7"/>
<dbReference type="GO" id="GO:0003723">
    <property type="term" value="F:RNA binding"/>
    <property type="evidence" value="ECO:0007669"/>
    <property type="project" value="TreeGrafter"/>
</dbReference>
<sequence>SLESKALKIFSDQDLLIDKPIGEKSYSIDFEKEKNLLIGSVKKKVFTWNITQSTAIWSQNEAEETRAITFLNQTHFIAGFKHFFVIYDCSNLNSKLEKTDSTNIGRVYDLKILHEKQKILIASHEGYISVFDLISYNFLKKNQIADKIWAIDAFDQNLIVSQCENKDVCLYELDSLNELKELKRCSEEKEIFSIKILNENKAVFGGDKFLKIWNISNNQIIQSITDVDKVWGLDVFSEQIIATGDEKDFVKFWNMTNYSNFKTIDTGSKVYYLKNLNGALISSLTFE</sequence>
<organism evidence="1 2">
    <name type="scientific">Brachionus plicatilis</name>
    <name type="common">Marine rotifer</name>
    <name type="synonym">Brachionus muelleri</name>
    <dbReference type="NCBI Taxonomy" id="10195"/>
    <lineage>
        <taxon>Eukaryota</taxon>
        <taxon>Metazoa</taxon>
        <taxon>Spiralia</taxon>
        <taxon>Gnathifera</taxon>
        <taxon>Rotifera</taxon>
        <taxon>Eurotatoria</taxon>
        <taxon>Monogononta</taxon>
        <taxon>Pseudotrocha</taxon>
        <taxon>Ploima</taxon>
        <taxon>Brachionidae</taxon>
        <taxon>Brachionus</taxon>
    </lineage>
</organism>